<evidence type="ECO:0000256" key="10">
    <source>
        <dbReference type="RuleBase" id="RU363003"/>
    </source>
</evidence>
<dbReference type="InterPro" id="IPR045865">
    <property type="entry name" value="ACT-like_dom_sf"/>
</dbReference>
<evidence type="ECO:0000256" key="9">
    <source>
        <dbReference type="ARBA" id="ARBA00048731"/>
    </source>
</evidence>
<dbReference type="FunFam" id="3.30.1330.90:FF:000003">
    <property type="entry name" value="D-3-phosphoglycerate dehydrogenase"/>
    <property type="match status" value="1"/>
</dbReference>
<evidence type="ECO:0000256" key="4">
    <source>
        <dbReference type="ARBA" id="ARBA00021582"/>
    </source>
</evidence>
<keyword evidence="5 10" id="KW-0560">Oxidoreductase</keyword>
<evidence type="ECO:0000259" key="11">
    <source>
        <dbReference type="Pfam" id="PF00389"/>
    </source>
</evidence>
<keyword evidence="7 10" id="KW-0718">Serine biosynthesis</keyword>
<dbReference type="GO" id="GO:0004617">
    <property type="term" value="F:phosphoglycerate dehydrogenase activity"/>
    <property type="evidence" value="ECO:0007669"/>
    <property type="project" value="UniProtKB-UniRule"/>
</dbReference>
<accession>A0A840I474</accession>
<evidence type="ECO:0000256" key="7">
    <source>
        <dbReference type="ARBA" id="ARBA00023299"/>
    </source>
</evidence>
<evidence type="ECO:0000256" key="8">
    <source>
        <dbReference type="ARBA" id="ARBA00048126"/>
    </source>
</evidence>
<reference evidence="15 16" key="1">
    <citation type="submission" date="2020-08" db="EMBL/GenBank/DDBJ databases">
        <title>Genomic Encyclopedia of Type Strains, Phase IV (KMG-IV): sequencing the most valuable type-strain genomes for metagenomic binning, comparative biology and taxonomic classification.</title>
        <authorList>
            <person name="Goeker M."/>
        </authorList>
    </citation>
    <scope>NUCLEOTIDE SEQUENCE [LARGE SCALE GENOMIC DNA]</scope>
    <source>
        <strain evidence="15 16">DSM 102850</strain>
    </source>
</reference>
<dbReference type="FunFam" id="3.40.50.720:FF:000021">
    <property type="entry name" value="D-3-phosphoglycerate dehydrogenase"/>
    <property type="match status" value="1"/>
</dbReference>
<sequence>MTKVLISDKLSDDAVRVLEARGIEVTFDPSLGKDAEKLKAALPGHHGWAIRSASRATAQLIASSPDLKVIGRAGIGVDNIDIPAATAAGIAVMNTPFGNAITTAEHAIAMMFALARQIPQANESTHAGKWEKSRFMGRELYGKTLGLIGCGNIGSIVADRAQGLHMKVVAFDPYLTAERAVELGVEKLELQDLLARADFITLHTPLTDQTRNILDAGALSKTKKGVRIINCARGGLIDEAALLDALETGQVAGAALDVFETEPATDNPLFGRDDVVCTPHLGAATEEAQENVAVQIAEQIADYLLTGAVTNALNMASVSAEEAPKLKPYIALAEKLGSLCGQLTATGVTGIELSYAGQVTGLNTAPMTAAAVAAALAPALQGVNTVNAVSVAKDRGIQISETKTDKSPNFGATITVTIRTEKGERSITGATFGGEPRVTRIGEMRLEASFAAHMLYVVNDDKPGFIGKLGDLMGEAGVNIATFNLGRHSAGGEAVALIATDDAVGKDLLRQVRDLPNVKSAQALAF</sequence>
<dbReference type="InterPro" id="IPR029009">
    <property type="entry name" value="ASB_dom_sf"/>
</dbReference>
<evidence type="ECO:0000313" key="16">
    <source>
        <dbReference type="Proteomes" id="UP000563524"/>
    </source>
</evidence>
<protein>
    <recommendedName>
        <fullName evidence="4 10">D-3-phosphoglycerate dehydrogenase</fullName>
        <ecNumber evidence="10">1.1.1.95</ecNumber>
    </recommendedName>
</protein>
<dbReference type="PANTHER" id="PTHR42789:SF1">
    <property type="entry name" value="D-ISOMER SPECIFIC 2-HYDROXYACID DEHYDROGENASE FAMILY PROTEIN (AFU_ORTHOLOGUE AFUA_6G10090)"/>
    <property type="match status" value="1"/>
</dbReference>
<dbReference type="SUPFAM" id="SSF52283">
    <property type="entry name" value="Formate/glycerate dehydrogenase catalytic domain-like"/>
    <property type="match status" value="1"/>
</dbReference>
<dbReference type="CDD" id="cd12173">
    <property type="entry name" value="PGDH_4"/>
    <property type="match status" value="1"/>
</dbReference>
<dbReference type="Gene3D" id="3.30.1330.90">
    <property type="entry name" value="D-3-phosphoglycerate dehydrogenase, domain 3"/>
    <property type="match status" value="1"/>
</dbReference>
<evidence type="ECO:0000256" key="5">
    <source>
        <dbReference type="ARBA" id="ARBA00023002"/>
    </source>
</evidence>
<evidence type="ECO:0000259" key="12">
    <source>
        <dbReference type="Pfam" id="PF01842"/>
    </source>
</evidence>
<dbReference type="InterPro" id="IPR029753">
    <property type="entry name" value="D-isomer_DH_CS"/>
</dbReference>
<dbReference type="PANTHER" id="PTHR42789">
    <property type="entry name" value="D-ISOMER SPECIFIC 2-HYDROXYACID DEHYDROGENASE FAMILY PROTEIN (AFU_ORTHOLOGUE AFUA_6G10090)"/>
    <property type="match status" value="1"/>
</dbReference>
<dbReference type="InterPro" id="IPR006139">
    <property type="entry name" value="D-isomer_2_OHA_DH_cat_dom"/>
</dbReference>
<dbReference type="Gene3D" id="3.30.70.260">
    <property type="match status" value="1"/>
</dbReference>
<dbReference type="InterPro" id="IPR002912">
    <property type="entry name" value="ACT_dom"/>
</dbReference>
<evidence type="ECO:0000256" key="1">
    <source>
        <dbReference type="ARBA" id="ARBA00003800"/>
    </source>
</evidence>
<dbReference type="Pfam" id="PF19304">
    <property type="entry name" value="PGDH_inter"/>
    <property type="match status" value="1"/>
</dbReference>
<dbReference type="PROSITE" id="PS00671">
    <property type="entry name" value="D_2_HYDROXYACID_DH_3"/>
    <property type="match status" value="1"/>
</dbReference>
<dbReference type="SUPFAM" id="SSF51735">
    <property type="entry name" value="NAD(P)-binding Rossmann-fold domains"/>
    <property type="match status" value="1"/>
</dbReference>
<evidence type="ECO:0000259" key="13">
    <source>
        <dbReference type="Pfam" id="PF02826"/>
    </source>
</evidence>
<dbReference type="UniPathway" id="UPA00135">
    <property type="reaction ID" value="UER00196"/>
</dbReference>
<organism evidence="15 16">
    <name type="scientific">Parvularcula dongshanensis</name>
    <dbReference type="NCBI Taxonomy" id="1173995"/>
    <lineage>
        <taxon>Bacteria</taxon>
        <taxon>Pseudomonadati</taxon>
        <taxon>Pseudomonadota</taxon>
        <taxon>Alphaproteobacteria</taxon>
        <taxon>Parvularculales</taxon>
        <taxon>Parvularculaceae</taxon>
        <taxon>Parvularcula</taxon>
    </lineage>
</organism>
<evidence type="ECO:0000256" key="3">
    <source>
        <dbReference type="ARBA" id="ARBA00005854"/>
    </source>
</evidence>
<dbReference type="InterPro" id="IPR006236">
    <property type="entry name" value="PGDH"/>
</dbReference>
<comment type="similarity">
    <text evidence="3 10">Belongs to the D-isomer specific 2-hydroxyacid dehydrogenase family.</text>
</comment>
<dbReference type="Gene3D" id="3.40.50.720">
    <property type="entry name" value="NAD(P)-binding Rossmann-like Domain"/>
    <property type="match status" value="2"/>
</dbReference>
<dbReference type="NCBIfam" id="TIGR01327">
    <property type="entry name" value="PGDH"/>
    <property type="match status" value="1"/>
</dbReference>
<evidence type="ECO:0000259" key="14">
    <source>
        <dbReference type="Pfam" id="PF19304"/>
    </source>
</evidence>
<dbReference type="InterPro" id="IPR036291">
    <property type="entry name" value="NAD(P)-bd_dom_sf"/>
</dbReference>
<keyword evidence="10" id="KW-0028">Amino-acid biosynthesis</keyword>
<feature type="domain" description="D-isomer specific 2-hydroxyacid dehydrogenase NAD-binding" evidence="13">
    <location>
        <begin position="108"/>
        <end position="282"/>
    </location>
</feature>
<name>A0A840I474_9PROT</name>
<dbReference type="AlphaFoldDB" id="A0A840I474"/>
<evidence type="ECO:0000256" key="6">
    <source>
        <dbReference type="ARBA" id="ARBA00023027"/>
    </source>
</evidence>
<dbReference type="FunFam" id="3.30.70.260:FF:000008">
    <property type="entry name" value="D-3-phosphoglycerate dehydrogenase, chloroplastic"/>
    <property type="match status" value="1"/>
</dbReference>
<dbReference type="InterPro" id="IPR050857">
    <property type="entry name" value="D-2-hydroxyacid_DH"/>
</dbReference>
<dbReference type="InterPro" id="IPR006140">
    <property type="entry name" value="D-isomer_DH_NAD-bd"/>
</dbReference>
<dbReference type="SUPFAM" id="SSF143548">
    <property type="entry name" value="Serine metabolism enzymes domain"/>
    <property type="match status" value="1"/>
</dbReference>
<dbReference type="Proteomes" id="UP000563524">
    <property type="component" value="Unassembled WGS sequence"/>
</dbReference>
<evidence type="ECO:0000256" key="2">
    <source>
        <dbReference type="ARBA" id="ARBA00005216"/>
    </source>
</evidence>
<dbReference type="GO" id="GO:0051287">
    <property type="term" value="F:NAD binding"/>
    <property type="evidence" value="ECO:0007669"/>
    <property type="project" value="UniProtKB-UniRule"/>
</dbReference>
<dbReference type="CDD" id="cd04902">
    <property type="entry name" value="ACT_3PGDH-xct"/>
    <property type="match status" value="1"/>
</dbReference>
<comment type="function">
    <text evidence="1">Catalyzes the reversible oxidation of 3-phospho-D-glycerate to 3-phosphonooxypyruvate, the first step of the phosphorylated L-serine biosynthesis pathway. Also catalyzes the reversible oxidation of 2-hydroxyglutarate to 2-oxoglutarate.</text>
</comment>
<dbReference type="PROSITE" id="PS00670">
    <property type="entry name" value="D_2_HYDROXYACID_DH_2"/>
    <property type="match status" value="1"/>
</dbReference>
<dbReference type="Pfam" id="PF01842">
    <property type="entry name" value="ACT"/>
    <property type="match status" value="1"/>
</dbReference>
<gene>
    <name evidence="15" type="ORF">GGQ59_001518</name>
</gene>
<comment type="pathway">
    <text evidence="2 10">Amino-acid biosynthesis; L-serine biosynthesis; L-serine from 3-phospho-D-glycerate: step 1/3.</text>
</comment>
<comment type="catalytic activity">
    <reaction evidence="9 10">
        <text>(2R)-3-phosphoglycerate + NAD(+) = 3-phosphooxypyruvate + NADH + H(+)</text>
        <dbReference type="Rhea" id="RHEA:12641"/>
        <dbReference type="ChEBI" id="CHEBI:15378"/>
        <dbReference type="ChEBI" id="CHEBI:18110"/>
        <dbReference type="ChEBI" id="CHEBI:57540"/>
        <dbReference type="ChEBI" id="CHEBI:57945"/>
        <dbReference type="ChEBI" id="CHEBI:58272"/>
        <dbReference type="EC" id="1.1.1.95"/>
    </reaction>
</comment>
<dbReference type="SUPFAM" id="SSF55021">
    <property type="entry name" value="ACT-like"/>
    <property type="match status" value="1"/>
</dbReference>
<evidence type="ECO:0000313" key="15">
    <source>
        <dbReference type="EMBL" id="MBB4659004.1"/>
    </source>
</evidence>
<dbReference type="RefSeq" id="WP_183817169.1">
    <property type="nucleotide sequence ID" value="NZ_JACHOB010000002.1"/>
</dbReference>
<dbReference type="InterPro" id="IPR045626">
    <property type="entry name" value="PGDH_ASB_dom"/>
</dbReference>
<feature type="domain" description="D-isomer specific 2-hydroxyacid dehydrogenase catalytic" evidence="11">
    <location>
        <begin position="4"/>
        <end position="314"/>
    </location>
</feature>
<feature type="domain" description="D-3-phosphoglycerate dehydrogenase ASB" evidence="14">
    <location>
        <begin position="325"/>
        <end position="441"/>
    </location>
</feature>
<dbReference type="GO" id="GO:0006564">
    <property type="term" value="P:L-serine biosynthetic process"/>
    <property type="evidence" value="ECO:0007669"/>
    <property type="project" value="UniProtKB-UniRule"/>
</dbReference>
<dbReference type="EC" id="1.1.1.95" evidence="10"/>
<comment type="catalytic activity">
    <reaction evidence="8">
        <text>(R)-2-hydroxyglutarate + NAD(+) = 2-oxoglutarate + NADH + H(+)</text>
        <dbReference type="Rhea" id="RHEA:49612"/>
        <dbReference type="ChEBI" id="CHEBI:15378"/>
        <dbReference type="ChEBI" id="CHEBI:15801"/>
        <dbReference type="ChEBI" id="CHEBI:16810"/>
        <dbReference type="ChEBI" id="CHEBI:57540"/>
        <dbReference type="ChEBI" id="CHEBI:57945"/>
        <dbReference type="EC" id="1.1.1.399"/>
    </reaction>
</comment>
<comment type="caution">
    <text evidence="15">The sequence shown here is derived from an EMBL/GenBank/DDBJ whole genome shotgun (WGS) entry which is preliminary data.</text>
</comment>
<proteinExistence type="inferred from homology"/>
<dbReference type="Pfam" id="PF00389">
    <property type="entry name" value="2-Hacid_dh"/>
    <property type="match status" value="1"/>
</dbReference>
<dbReference type="Pfam" id="PF02826">
    <property type="entry name" value="2-Hacid_dh_C"/>
    <property type="match status" value="1"/>
</dbReference>
<keyword evidence="6 10" id="KW-0520">NAD</keyword>
<feature type="domain" description="ACT" evidence="12">
    <location>
        <begin position="453"/>
        <end position="516"/>
    </location>
</feature>
<keyword evidence="16" id="KW-1185">Reference proteome</keyword>
<dbReference type="EMBL" id="JACHOB010000002">
    <property type="protein sequence ID" value="MBB4659004.1"/>
    <property type="molecule type" value="Genomic_DNA"/>
</dbReference>